<evidence type="ECO:0000256" key="1">
    <source>
        <dbReference type="ARBA" id="ARBA00001966"/>
    </source>
</evidence>
<dbReference type="HOGENOM" id="CLU_071824_0_0_7"/>
<evidence type="ECO:0000256" key="2">
    <source>
        <dbReference type="ARBA" id="ARBA00022691"/>
    </source>
</evidence>
<accession>F8CIS2</accession>
<dbReference type="EMBL" id="CP002830">
    <property type="protein sequence ID" value="AEI66338.1"/>
    <property type="molecule type" value="Genomic_DNA"/>
</dbReference>
<dbReference type="InterPro" id="IPR058240">
    <property type="entry name" value="rSAM_sf"/>
</dbReference>
<evidence type="ECO:0000256" key="5">
    <source>
        <dbReference type="ARBA" id="ARBA00023014"/>
    </source>
</evidence>
<dbReference type="InterPro" id="IPR047771">
    <property type="entry name" value="Radical_SAM_STM4011-like"/>
</dbReference>
<dbReference type="InterPro" id="IPR007197">
    <property type="entry name" value="rSAM"/>
</dbReference>
<dbReference type="SUPFAM" id="SSF102114">
    <property type="entry name" value="Radical SAM enzymes"/>
    <property type="match status" value="1"/>
</dbReference>
<reference evidence="6 7" key="1">
    <citation type="journal article" date="2011" name="J. Bacteriol.">
        <title>Genome sequence of the halotolerant marine bacterium Myxococcus fulvus HW-1.</title>
        <authorList>
            <person name="Li Z.F."/>
            <person name="Li X."/>
            <person name="Liu H."/>
            <person name="Liu X."/>
            <person name="Han K."/>
            <person name="Wu Z.H."/>
            <person name="Hu W."/>
            <person name="Li F.F."/>
            <person name="Li Y.Z."/>
        </authorList>
    </citation>
    <scope>NUCLEOTIDE SEQUENCE [LARGE SCALE GENOMIC DNA]</scope>
    <source>
        <strain evidence="7">ATCC BAA-855 / HW-1</strain>
    </source>
</reference>
<proteinExistence type="predicted"/>
<keyword evidence="2" id="KW-0949">S-adenosyl-L-methionine</keyword>
<sequence length="306" mass="34602">MKLTVLYRGPLSSCNYGCEYCPFGKWKHTEEELAKDRADLERFVAWVEARTQDTVSVFFTPWGEALIWPWYQEALARLSHLPHVERLAIQTNLSCKLDWVARARADKLGIWATYHPEWTKRHRFVAQCAKLTELGVRHSVGVVGFLRFTEEAEALRAELPADTYLWINAVKDGQEEPYTAEDVARFTRLDPLFPVNNTRHPSLGRACRGGESVISVDGEGTARRCHFIEEAIGNIYAPDFDSALRPRPCAKQTCGCHIGYVHLEYLELDRVFGSGILERVPAAPLGRGVPLTAVDAGPRESPTHRR</sequence>
<comment type="cofactor">
    <cofactor evidence="1">
        <name>[4Fe-4S] cluster</name>
        <dbReference type="ChEBI" id="CHEBI:49883"/>
    </cofactor>
</comment>
<evidence type="ECO:0000256" key="3">
    <source>
        <dbReference type="ARBA" id="ARBA00022723"/>
    </source>
</evidence>
<dbReference type="CDD" id="cd01335">
    <property type="entry name" value="Radical_SAM"/>
    <property type="match status" value="1"/>
</dbReference>
<evidence type="ECO:0000313" key="6">
    <source>
        <dbReference type="EMBL" id="AEI66338.1"/>
    </source>
</evidence>
<gene>
    <name evidence="6" type="ordered locus">LILAB_22205</name>
</gene>
<keyword evidence="3" id="KW-0479">Metal-binding</keyword>
<dbReference type="GO" id="GO:0051536">
    <property type="term" value="F:iron-sulfur cluster binding"/>
    <property type="evidence" value="ECO:0007669"/>
    <property type="project" value="UniProtKB-KW"/>
</dbReference>
<dbReference type="GO" id="GO:0046872">
    <property type="term" value="F:metal ion binding"/>
    <property type="evidence" value="ECO:0007669"/>
    <property type="project" value="UniProtKB-KW"/>
</dbReference>
<organism evidence="6 7">
    <name type="scientific">Myxococcus fulvus (strain ATCC BAA-855 / HW-1)</name>
    <dbReference type="NCBI Taxonomy" id="483219"/>
    <lineage>
        <taxon>Bacteria</taxon>
        <taxon>Pseudomonadati</taxon>
        <taxon>Myxococcota</taxon>
        <taxon>Myxococcia</taxon>
        <taxon>Myxococcales</taxon>
        <taxon>Cystobacterineae</taxon>
        <taxon>Myxococcaceae</taxon>
        <taxon>Myxococcus</taxon>
    </lineage>
</organism>
<dbReference type="STRING" id="483219.LILAB_22205"/>
<protein>
    <submittedName>
        <fullName evidence="6">Radical SAM domain-containing protein</fullName>
    </submittedName>
</protein>
<dbReference type="GO" id="GO:0003824">
    <property type="term" value="F:catalytic activity"/>
    <property type="evidence" value="ECO:0007669"/>
    <property type="project" value="InterPro"/>
</dbReference>
<evidence type="ECO:0000313" key="7">
    <source>
        <dbReference type="Proteomes" id="UP000000488"/>
    </source>
</evidence>
<dbReference type="KEGG" id="mfu:LILAB_22205"/>
<name>F8CIS2_MYXFH</name>
<dbReference type="Gene3D" id="3.20.20.70">
    <property type="entry name" value="Aldolase class I"/>
    <property type="match status" value="1"/>
</dbReference>
<keyword evidence="4" id="KW-0408">Iron</keyword>
<dbReference type="Proteomes" id="UP000000488">
    <property type="component" value="Chromosome"/>
</dbReference>
<evidence type="ECO:0000256" key="4">
    <source>
        <dbReference type="ARBA" id="ARBA00023004"/>
    </source>
</evidence>
<dbReference type="SFLD" id="SFLDS00029">
    <property type="entry name" value="Radical_SAM"/>
    <property type="match status" value="1"/>
</dbReference>
<dbReference type="NCBIfam" id="NF038073">
    <property type="entry name" value="rSAM_STM4011"/>
    <property type="match status" value="1"/>
</dbReference>
<dbReference type="AlphaFoldDB" id="F8CIS2"/>
<dbReference type="eggNOG" id="COG2100">
    <property type="taxonomic scope" value="Bacteria"/>
</dbReference>
<keyword evidence="5" id="KW-0411">Iron-sulfur</keyword>
<dbReference type="InterPro" id="IPR013785">
    <property type="entry name" value="Aldolase_TIM"/>
</dbReference>